<evidence type="ECO:0000256" key="9">
    <source>
        <dbReference type="ARBA" id="ARBA00022703"/>
    </source>
</evidence>
<evidence type="ECO:0000256" key="2">
    <source>
        <dbReference type="ARBA" id="ARBA00004173"/>
    </source>
</evidence>
<dbReference type="SMART" id="SM00353">
    <property type="entry name" value="HLH"/>
    <property type="match status" value="1"/>
</dbReference>
<keyword evidence="15" id="KW-0496">Mitochondrion</keyword>
<dbReference type="PROSITE" id="PS50888">
    <property type="entry name" value="BHLH"/>
    <property type="match status" value="1"/>
</dbReference>
<dbReference type="Pfam" id="PF23171">
    <property type="entry name" value="bHLH_HIF1A"/>
    <property type="match status" value="1"/>
</dbReference>
<feature type="domain" description="BHLH" evidence="23">
    <location>
        <begin position="267"/>
        <end position="320"/>
    </location>
</feature>
<comment type="caution">
    <text evidence="24">The sequence shown here is derived from an EMBL/GenBank/DDBJ whole genome shotgun (WGS) entry which is preliminary data.</text>
</comment>
<evidence type="ECO:0000256" key="14">
    <source>
        <dbReference type="ARBA" id="ARBA00023125"/>
    </source>
</evidence>
<evidence type="ECO:0000256" key="21">
    <source>
        <dbReference type="SAM" id="MobiDB-lite"/>
    </source>
</evidence>
<dbReference type="FunFam" id="3.30.450.20:FF:000005">
    <property type="entry name" value="Hypoxia-inducible factor 1 subunit alpha"/>
    <property type="match status" value="1"/>
</dbReference>
<feature type="compositionally biased region" description="Basic and acidic residues" evidence="21">
    <location>
        <begin position="232"/>
        <end position="243"/>
    </location>
</feature>
<evidence type="ECO:0000256" key="3">
    <source>
        <dbReference type="ARBA" id="ARBA00004496"/>
    </source>
</evidence>
<evidence type="ECO:0000259" key="23">
    <source>
        <dbReference type="PROSITE" id="PS50888"/>
    </source>
</evidence>
<dbReference type="FunFam" id="3.30.450.20:FF:000042">
    <property type="entry name" value="hypoxia-inducible factor 3-alpha isoform X1"/>
    <property type="match status" value="1"/>
</dbReference>
<dbReference type="InterPro" id="IPR036638">
    <property type="entry name" value="HLH_DNA-bd_sf"/>
</dbReference>
<dbReference type="InterPro" id="IPR035965">
    <property type="entry name" value="PAS-like_dom_sf"/>
</dbReference>
<dbReference type="GO" id="GO:0005634">
    <property type="term" value="C:nucleus"/>
    <property type="evidence" value="ECO:0007669"/>
    <property type="project" value="UniProtKB-SubCell"/>
</dbReference>
<dbReference type="InterPro" id="IPR013655">
    <property type="entry name" value="PAS_fold_3"/>
</dbReference>
<evidence type="ECO:0000256" key="1">
    <source>
        <dbReference type="ARBA" id="ARBA00004123"/>
    </source>
</evidence>
<dbReference type="InterPro" id="IPR000014">
    <property type="entry name" value="PAS"/>
</dbReference>
<dbReference type="GO" id="GO:0000981">
    <property type="term" value="F:DNA-binding transcription factor activity, RNA polymerase II-specific"/>
    <property type="evidence" value="ECO:0007669"/>
    <property type="project" value="TreeGrafter"/>
</dbReference>
<gene>
    <name evidence="24" type="ORF">JRQ81_011396</name>
</gene>
<dbReference type="PANTHER" id="PTHR23043:SF18">
    <property type="entry name" value="HYPOXIA-INDUCIBLE FACTOR 3-ALPHA"/>
    <property type="match status" value="1"/>
</dbReference>
<accession>A0A9Q0X5V3</accession>
<dbReference type="Proteomes" id="UP001142489">
    <property type="component" value="Unassembled WGS sequence"/>
</dbReference>
<dbReference type="CDD" id="cd19729">
    <property type="entry name" value="bHLH-PAS_HIF3a_PASD7"/>
    <property type="match status" value="1"/>
</dbReference>
<keyword evidence="6" id="KW-0678">Repressor</keyword>
<keyword evidence="4" id="KW-0217">Developmental protein</keyword>
<dbReference type="GO" id="GO:0046983">
    <property type="term" value="F:protein dimerization activity"/>
    <property type="evidence" value="ECO:0007669"/>
    <property type="project" value="InterPro"/>
</dbReference>
<feature type="region of interest" description="Disordered" evidence="21">
    <location>
        <begin position="764"/>
        <end position="839"/>
    </location>
</feature>
<dbReference type="Pfam" id="PF00989">
    <property type="entry name" value="PAS"/>
    <property type="match status" value="1"/>
</dbReference>
<evidence type="ECO:0000256" key="6">
    <source>
        <dbReference type="ARBA" id="ARBA00022491"/>
    </source>
</evidence>
<dbReference type="EMBL" id="JAPFRF010000023">
    <property type="protein sequence ID" value="KAJ7303887.1"/>
    <property type="molecule type" value="Genomic_DNA"/>
</dbReference>
<keyword evidence="8" id="KW-0037">Angiogenesis</keyword>
<evidence type="ECO:0000256" key="19">
    <source>
        <dbReference type="ARBA" id="ARBA00068506"/>
    </source>
</evidence>
<protein>
    <recommendedName>
        <fullName evidence="19">Hypoxia-inducible factor 3-alpha</fullName>
    </recommendedName>
    <alternativeName>
        <fullName evidence="20">HIF3-alpha-1</fullName>
    </alternativeName>
</protein>
<dbReference type="NCBIfam" id="TIGR00229">
    <property type="entry name" value="sensory_box"/>
    <property type="match status" value="1"/>
</dbReference>
<dbReference type="FunFam" id="4.10.280.10:FF:000076">
    <property type="entry name" value="hypoxia-inducible factor 3-alpha isoform X1"/>
    <property type="match status" value="1"/>
</dbReference>
<evidence type="ECO:0000259" key="22">
    <source>
        <dbReference type="PROSITE" id="PS50112"/>
    </source>
</evidence>
<feature type="region of interest" description="Disordered" evidence="21">
    <location>
        <begin position="61"/>
        <end position="101"/>
    </location>
</feature>
<dbReference type="CDD" id="cd00130">
    <property type="entry name" value="PAS"/>
    <property type="match status" value="2"/>
</dbReference>
<keyword evidence="9" id="KW-0053">Apoptosis</keyword>
<evidence type="ECO:0000313" key="25">
    <source>
        <dbReference type="Proteomes" id="UP001142489"/>
    </source>
</evidence>
<dbReference type="InterPro" id="IPR021537">
    <property type="entry name" value="HIF_alpha-like"/>
</dbReference>
<dbReference type="SUPFAM" id="SSF55785">
    <property type="entry name" value="PYP-like sensor domain (PAS domain)"/>
    <property type="match status" value="2"/>
</dbReference>
<proteinExistence type="predicted"/>
<dbReference type="GO" id="GO:0071456">
    <property type="term" value="P:cellular response to hypoxia"/>
    <property type="evidence" value="ECO:0007669"/>
    <property type="project" value="TreeGrafter"/>
</dbReference>
<keyword evidence="7" id="KW-1017">Isopeptide bond</keyword>
<feature type="domain" description="PAS" evidence="22">
    <location>
        <begin position="335"/>
        <end position="398"/>
    </location>
</feature>
<evidence type="ECO:0000256" key="15">
    <source>
        <dbReference type="ARBA" id="ARBA00023128"/>
    </source>
</evidence>
<evidence type="ECO:0000256" key="18">
    <source>
        <dbReference type="ARBA" id="ARBA00023278"/>
    </source>
</evidence>
<dbReference type="GO" id="GO:0000977">
    <property type="term" value="F:RNA polymerase II transcription regulatory region sequence-specific DNA binding"/>
    <property type="evidence" value="ECO:0007669"/>
    <property type="project" value="TreeGrafter"/>
</dbReference>
<evidence type="ECO:0000256" key="11">
    <source>
        <dbReference type="ARBA" id="ARBA00022843"/>
    </source>
</evidence>
<feature type="compositionally biased region" description="Pro residues" evidence="21">
    <location>
        <begin position="700"/>
        <end position="710"/>
    </location>
</feature>
<dbReference type="SUPFAM" id="SSF47459">
    <property type="entry name" value="HLH, helix-loop-helix DNA-binding domain"/>
    <property type="match status" value="1"/>
</dbReference>
<evidence type="ECO:0000256" key="10">
    <source>
        <dbReference type="ARBA" id="ARBA00022737"/>
    </source>
</evidence>
<comment type="subcellular location">
    <subcellularLocation>
        <location evidence="3">Cytoplasm</location>
    </subcellularLocation>
    <subcellularLocation>
        <location evidence="2">Mitochondrion</location>
    </subcellularLocation>
    <subcellularLocation>
        <location evidence="1">Nucleus</location>
    </subcellularLocation>
</comment>
<evidence type="ECO:0000256" key="12">
    <source>
        <dbReference type="ARBA" id="ARBA00023015"/>
    </source>
</evidence>
<evidence type="ECO:0000256" key="8">
    <source>
        <dbReference type="ARBA" id="ARBA00022657"/>
    </source>
</evidence>
<dbReference type="GO" id="GO:0006915">
    <property type="term" value="P:apoptotic process"/>
    <property type="evidence" value="ECO:0007669"/>
    <property type="project" value="UniProtKB-KW"/>
</dbReference>
<keyword evidence="13" id="KW-0346">Stress response</keyword>
<organism evidence="24 25">
    <name type="scientific">Phrynocephalus forsythii</name>
    <dbReference type="NCBI Taxonomy" id="171643"/>
    <lineage>
        <taxon>Eukaryota</taxon>
        <taxon>Metazoa</taxon>
        <taxon>Chordata</taxon>
        <taxon>Craniata</taxon>
        <taxon>Vertebrata</taxon>
        <taxon>Euteleostomi</taxon>
        <taxon>Lepidosauria</taxon>
        <taxon>Squamata</taxon>
        <taxon>Bifurcata</taxon>
        <taxon>Unidentata</taxon>
        <taxon>Episquamata</taxon>
        <taxon>Toxicofera</taxon>
        <taxon>Iguania</taxon>
        <taxon>Acrodonta</taxon>
        <taxon>Agamidae</taxon>
        <taxon>Agaminae</taxon>
        <taxon>Phrynocephalus</taxon>
    </lineage>
</organism>
<keyword evidence="12" id="KW-0805">Transcription regulation</keyword>
<keyword evidence="10" id="KW-0677">Repeat</keyword>
<evidence type="ECO:0000313" key="24">
    <source>
        <dbReference type="EMBL" id="KAJ7303887.1"/>
    </source>
</evidence>
<dbReference type="Pfam" id="PF08447">
    <property type="entry name" value="PAS_3"/>
    <property type="match status" value="1"/>
</dbReference>
<evidence type="ECO:0000256" key="13">
    <source>
        <dbReference type="ARBA" id="ARBA00023016"/>
    </source>
</evidence>
<dbReference type="PROSITE" id="PS50112">
    <property type="entry name" value="PAS"/>
    <property type="match status" value="2"/>
</dbReference>
<dbReference type="OrthoDB" id="6021714at2759"/>
<sequence>MGRAGQVPRYVTWNVTGDVGSNSLSHNNSGSTWCKTRPNRLKQVSMHRFAEADRFLATRSHGIDDQPTTSLQNKNKNKPRRIHPACGKPTKQVDESKVRSTGSKGWRWSQIWVTGQVGKEVGLSCLEAKGARCGLRHLGTESPLLGAFQSRTQSTLYILVGNKPSPALAVQTRQVLRWPHRSRFDPGLQGRLGPLVKGTSLAASGLPLCAKKGGGEPSGCEAACGKPRYSQRRKETDVRDASSEQKASATHTCALASSAFIRSTTEIRKEKSRDAARCRRSKETEVFYQLAHTLPFARGVSAHLDKASIMRLTISYLRMHKLLNSGEWRNEVEAEEQVDAYYLKALDGFLMVLTEEGDMIYLSENVNKHLGLSQLELIGHSVFDFIHPCDQEELQDVLSPRQGFSKKKEVKTERSFSLRMKSTLTTRGRTVNLKSATWKVLHCSGHMRCYAPAKPAEGKEAEGGFAEPPLRCLVLICEAIPHPANIETPLASGTFLSRHTMDMKFTYCDDRIAELAGYTPEDLLGCSLYEYIHALDSDAVIKSVNTLLSKGQAATGLYRFLARNGGYLWTQTQATVISSSKNSQPRASQVEEKGLVLSLEQTDRQGEHRRLPPPCLEGLDSDGALEELDANGGDTIINLSFELRGPKILAFLRPANISEEELQMDPKRFCSPDLQKLLGPIFDPPGSQNAPAGGSLRAKPPAPPPKPPPVAKKTSGNNSSADLPEELLFDIENVQKLFASNKEGYEGLDLEMLAPYISMDDDFQLSSTDHPPPWLAEKRGDARAAGRPVSPPPRPRSRSFNGVSPRPPEPATLPRWGSDTSLSQGRPVQPQGGGQCGDEPVVEMVASVKIQSVQEGTNAESQGCSVGSRKRARELSVEEERDIFLEAGAPKRVHGQQEPDSFLMPSLSLGFLLSVEECLDARSERGCGTTLALSRKLLSLEEPMGLLGDVLPFVVDGPALSQLALYDGEDEGSARGGEHFQLGEELLVELDQAT</sequence>
<dbReference type="Gene3D" id="3.30.450.20">
    <property type="entry name" value="PAS domain"/>
    <property type="match status" value="2"/>
</dbReference>
<evidence type="ECO:0000256" key="20">
    <source>
        <dbReference type="ARBA" id="ARBA00077359"/>
    </source>
</evidence>
<keyword evidence="11" id="KW-0832">Ubl conjugation</keyword>
<dbReference type="PANTHER" id="PTHR23043">
    <property type="entry name" value="HYPOXIA-INDUCIBLE FACTOR 1 ALPHA"/>
    <property type="match status" value="1"/>
</dbReference>
<dbReference type="InterPro" id="IPR013767">
    <property type="entry name" value="PAS_fold"/>
</dbReference>
<keyword evidence="14" id="KW-0238">DNA-binding</keyword>
<evidence type="ECO:0000256" key="4">
    <source>
        <dbReference type="ARBA" id="ARBA00022473"/>
    </source>
</evidence>
<keyword evidence="17" id="KW-0539">Nucleus</keyword>
<dbReference type="AlphaFoldDB" id="A0A9Q0X5V3"/>
<reference evidence="24" key="1">
    <citation type="journal article" date="2023" name="DNA Res.">
        <title>Chromosome-level genome assembly of Phrynocephalus forsythii using third-generation DNA sequencing and Hi-C analysis.</title>
        <authorList>
            <person name="Qi Y."/>
            <person name="Zhao W."/>
            <person name="Zhao Y."/>
            <person name="Niu C."/>
            <person name="Cao S."/>
            <person name="Zhang Y."/>
        </authorList>
    </citation>
    <scope>NUCLEOTIDE SEQUENCE</scope>
    <source>
        <tissue evidence="24">Muscle</tissue>
    </source>
</reference>
<keyword evidence="18" id="KW-0379">Hydroxylation</keyword>
<evidence type="ECO:0000256" key="16">
    <source>
        <dbReference type="ARBA" id="ARBA00023163"/>
    </source>
</evidence>
<keyword evidence="5" id="KW-0963">Cytoplasm</keyword>
<evidence type="ECO:0000256" key="5">
    <source>
        <dbReference type="ARBA" id="ARBA00022490"/>
    </source>
</evidence>
<evidence type="ECO:0000256" key="7">
    <source>
        <dbReference type="ARBA" id="ARBA00022499"/>
    </source>
</evidence>
<dbReference type="GO" id="GO:0005739">
    <property type="term" value="C:mitochondrion"/>
    <property type="evidence" value="ECO:0007669"/>
    <property type="project" value="UniProtKB-SubCell"/>
</dbReference>
<dbReference type="Gene3D" id="4.10.280.10">
    <property type="entry name" value="Helix-loop-helix DNA-binding domain"/>
    <property type="match status" value="1"/>
</dbReference>
<dbReference type="GO" id="GO:0001525">
    <property type="term" value="P:angiogenesis"/>
    <property type="evidence" value="ECO:0007669"/>
    <property type="project" value="UniProtKB-KW"/>
</dbReference>
<keyword evidence="25" id="KW-1185">Reference proteome</keyword>
<evidence type="ECO:0000256" key="17">
    <source>
        <dbReference type="ARBA" id="ARBA00023242"/>
    </source>
</evidence>
<feature type="region of interest" description="Disordered" evidence="21">
    <location>
        <begin position="677"/>
        <end position="722"/>
    </location>
</feature>
<name>A0A9Q0X5V3_9SAUR</name>
<keyword evidence="16" id="KW-0804">Transcription</keyword>
<feature type="region of interest" description="Disordered" evidence="21">
    <location>
        <begin position="231"/>
        <end position="250"/>
    </location>
</feature>
<dbReference type="SMART" id="SM00091">
    <property type="entry name" value="PAS"/>
    <property type="match status" value="2"/>
</dbReference>
<dbReference type="InterPro" id="IPR011598">
    <property type="entry name" value="bHLH_dom"/>
</dbReference>
<feature type="domain" description="PAS" evidence="22">
    <location>
        <begin position="502"/>
        <end position="551"/>
    </location>
</feature>
<dbReference type="Pfam" id="PF11413">
    <property type="entry name" value="HIF-1"/>
    <property type="match status" value="1"/>
</dbReference>